<name>A0A928VLF4_9CYAN</name>
<protein>
    <submittedName>
        <fullName evidence="4">Transglycosylase domain-containing protein</fullName>
    </submittedName>
</protein>
<dbReference type="GO" id="GO:0030288">
    <property type="term" value="C:outer membrane-bounded periplasmic space"/>
    <property type="evidence" value="ECO:0007669"/>
    <property type="project" value="TreeGrafter"/>
</dbReference>
<evidence type="ECO:0000256" key="1">
    <source>
        <dbReference type="ARBA" id="ARBA00022679"/>
    </source>
</evidence>
<keyword evidence="2" id="KW-1133">Transmembrane helix</keyword>
<dbReference type="SUPFAM" id="SSF49879">
    <property type="entry name" value="SMAD/FHA domain"/>
    <property type="match status" value="1"/>
</dbReference>
<dbReference type="InterPro" id="IPR001264">
    <property type="entry name" value="Glyco_trans_51"/>
</dbReference>
<dbReference type="Gene3D" id="2.60.200.20">
    <property type="match status" value="1"/>
</dbReference>
<keyword evidence="1" id="KW-0808">Transferase</keyword>
<gene>
    <name evidence="4" type="ORF">IQ266_12135</name>
</gene>
<dbReference type="SMART" id="SM00240">
    <property type="entry name" value="FHA"/>
    <property type="match status" value="1"/>
</dbReference>
<dbReference type="Pfam" id="PF00912">
    <property type="entry name" value="Transgly"/>
    <property type="match status" value="1"/>
</dbReference>
<dbReference type="PROSITE" id="PS50006">
    <property type="entry name" value="FHA_DOMAIN"/>
    <property type="match status" value="1"/>
</dbReference>
<dbReference type="InterPro" id="IPR008984">
    <property type="entry name" value="SMAD_FHA_dom_sf"/>
</dbReference>
<dbReference type="PANTHER" id="PTHR32282">
    <property type="entry name" value="BINDING PROTEIN TRANSPEPTIDASE, PUTATIVE-RELATED"/>
    <property type="match status" value="1"/>
</dbReference>
<dbReference type="SUPFAM" id="SSF53955">
    <property type="entry name" value="Lysozyme-like"/>
    <property type="match status" value="1"/>
</dbReference>
<feature type="domain" description="FHA" evidence="3">
    <location>
        <begin position="62"/>
        <end position="123"/>
    </location>
</feature>
<evidence type="ECO:0000313" key="4">
    <source>
        <dbReference type="EMBL" id="MBE9030480.1"/>
    </source>
</evidence>
<dbReference type="Pfam" id="PF00498">
    <property type="entry name" value="FHA"/>
    <property type="match status" value="1"/>
</dbReference>
<dbReference type="Proteomes" id="UP000625316">
    <property type="component" value="Unassembled WGS sequence"/>
</dbReference>
<dbReference type="Gene3D" id="1.10.3810.10">
    <property type="entry name" value="Biosynthetic peptidoglycan transglycosylase-like"/>
    <property type="match status" value="1"/>
</dbReference>
<dbReference type="InterPro" id="IPR000253">
    <property type="entry name" value="FHA_dom"/>
</dbReference>
<dbReference type="InterPro" id="IPR023346">
    <property type="entry name" value="Lysozyme-like_dom_sf"/>
</dbReference>
<dbReference type="InterPro" id="IPR050396">
    <property type="entry name" value="Glycosyltr_51/Transpeptidase"/>
</dbReference>
<feature type="non-terminal residue" evidence="4">
    <location>
        <position position="419"/>
    </location>
</feature>
<dbReference type="InterPro" id="IPR036950">
    <property type="entry name" value="PBP_transglycosylase"/>
</dbReference>
<organism evidence="4 5">
    <name type="scientific">Romeriopsis navalis LEGE 11480</name>
    <dbReference type="NCBI Taxonomy" id="2777977"/>
    <lineage>
        <taxon>Bacteria</taxon>
        <taxon>Bacillati</taxon>
        <taxon>Cyanobacteriota</taxon>
        <taxon>Cyanophyceae</taxon>
        <taxon>Leptolyngbyales</taxon>
        <taxon>Leptolyngbyaceae</taxon>
        <taxon>Romeriopsis</taxon>
        <taxon>Romeriopsis navalis</taxon>
    </lineage>
</organism>
<dbReference type="PANTHER" id="PTHR32282:SF31">
    <property type="entry name" value="PEPTIDOGLYCAN GLYCOSYLTRANSFERASE"/>
    <property type="match status" value="1"/>
</dbReference>
<keyword evidence="2" id="KW-0472">Membrane</keyword>
<keyword evidence="5" id="KW-1185">Reference proteome</keyword>
<evidence type="ECO:0000256" key="2">
    <source>
        <dbReference type="SAM" id="Phobius"/>
    </source>
</evidence>
<dbReference type="GO" id="GO:0008955">
    <property type="term" value="F:peptidoglycan glycosyltransferase activity"/>
    <property type="evidence" value="ECO:0007669"/>
    <property type="project" value="TreeGrafter"/>
</dbReference>
<dbReference type="RefSeq" id="WP_264325308.1">
    <property type="nucleotide sequence ID" value="NZ_JADEXQ010000037.1"/>
</dbReference>
<accession>A0A928VLF4</accession>
<sequence>MNSPRPPRKTILTSLTNLLQGVPTKVKFSQLQLKPNAKVAEVWVQLPEAAKAEVYPLLGDRYLMGRSSQSCDIVIRNSLVSQTHASITRDRGDRWFLGLLPRTRFRLRDENSTNGIYKGKRRLRSTTLYHNQVYTLGPPDLADAIRVQFKEEPSFWLKTLRLLLYSLSGGTALATMAIALAWQGFSVSPMPNSVQGPVVVYARDGQTPLSPLPPNQSHVEQKSLRDYSSYLPKAVMASEDSRFYWHPGVDPIGITRAVVANVAGGGIKEGASTITQQLARNILRSYVGSEDSAARKVREAVVALKLETAYSKDQLMLLYLNRVYLGYGNYGFADASQFYFGKPAKDLDLNEAATLAGILPAPNAFNPVRNYQDAVEYRNRVLERMVEQGMVSKEEGDNARRSRIQISPKARETLTSGIA</sequence>
<dbReference type="EMBL" id="JADEXQ010000037">
    <property type="protein sequence ID" value="MBE9030480.1"/>
    <property type="molecule type" value="Genomic_DNA"/>
</dbReference>
<dbReference type="GO" id="GO:0009252">
    <property type="term" value="P:peptidoglycan biosynthetic process"/>
    <property type="evidence" value="ECO:0007669"/>
    <property type="project" value="TreeGrafter"/>
</dbReference>
<feature type="transmembrane region" description="Helical" evidence="2">
    <location>
        <begin position="162"/>
        <end position="185"/>
    </location>
</feature>
<dbReference type="AlphaFoldDB" id="A0A928VLF4"/>
<dbReference type="CDD" id="cd00060">
    <property type="entry name" value="FHA"/>
    <property type="match status" value="1"/>
</dbReference>
<evidence type="ECO:0000313" key="5">
    <source>
        <dbReference type="Proteomes" id="UP000625316"/>
    </source>
</evidence>
<keyword evidence="2" id="KW-0812">Transmembrane</keyword>
<reference evidence="4" key="1">
    <citation type="submission" date="2020-10" db="EMBL/GenBank/DDBJ databases">
        <authorList>
            <person name="Castelo-Branco R."/>
            <person name="Eusebio N."/>
            <person name="Adriana R."/>
            <person name="Vieira A."/>
            <person name="Brugerolle De Fraissinette N."/>
            <person name="Rezende De Castro R."/>
            <person name="Schneider M.P."/>
            <person name="Vasconcelos V."/>
            <person name="Leao P.N."/>
        </authorList>
    </citation>
    <scope>NUCLEOTIDE SEQUENCE</scope>
    <source>
        <strain evidence="4">LEGE 11480</strain>
    </source>
</reference>
<comment type="caution">
    <text evidence="4">The sequence shown here is derived from an EMBL/GenBank/DDBJ whole genome shotgun (WGS) entry which is preliminary data.</text>
</comment>
<proteinExistence type="predicted"/>
<evidence type="ECO:0000259" key="3">
    <source>
        <dbReference type="PROSITE" id="PS50006"/>
    </source>
</evidence>